<organism evidence="1 2">
    <name type="scientific">Didymella pomorum</name>
    <dbReference type="NCBI Taxonomy" id="749634"/>
    <lineage>
        <taxon>Eukaryota</taxon>
        <taxon>Fungi</taxon>
        <taxon>Dikarya</taxon>
        <taxon>Ascomycota</taxon>
        <taxon>Pezizomycotina</taxon>
        <taxon>Dothideomycetes</taxon>
        <taxon>Pleosporomycetidae</taxon>
        <taxon>Pleosporales</taxon>
        <taxon>Pleosporineae</taxon>
        <taxon>Didymellaceae</taxon>
        <taxon>Didymella</taxon>
    </lineage>
</organism>
<sequence length="146" mass="16334">MSSLLSAPASIGNPPQEHFTVRDQLNGNKWLRCTRSEAVDYRDCGYKFFKANGQTFRPYASTGDVHPDAFCRQKEEIQNVENTLEDDESLTAVKEVTILKFDMSSFTPSFPAGKTNGSAPQVPPSGGGYTREYAEYTVFHMLKIPR</sequence>
<proteinExistence type="predicted"/>
<evidence type="ECO:0000313" key="2">
    <source>
        <dbReference type="Proteomes" id="UP001140510"/>
    </source>
</evidence>
<accession>A0A9W8ZM29</accession>
<gene>
    <name evidence="1" type="ORF">N0V91_000798</name>
</gene>
<comment type="caution">
    <text evidence="1">The sequence shown here is derived from an EMBL/GenBank/DDBJ whole genome shotgun (WGS) entry which is preliminary data.</text>
</comment>
<dbReference type="Proteomes" id="UP001140510">
    <property type="component" value="Unassembled WGS sequence"/>
</dbReference>
<name>A0A9W8ZM29_9PLEO</name>
<keyword evidence="2" id="KW-1185">Reference proteome</keyword>
<protein>
    <submittedName>
        <fullName evidence="1">Uncharacterized protein</fullName>
    </submittedName>
</protein>
<reference evidence="1" key="1">
    <citation type="submission" date="2022-10" db="EMBL/GenBank/DDBJ databases">
        <title>Tapping the CABI collections for fungal endophytes: first genome assemblies for Collariella, Neodidymelliopsis, Ascochyta clinopodiicola, Didymella pomorum, Didymosphaeria variabile, Neocosmospora piperis and Neocucurbitaria cava.</title>
        <authorList>
            <person name="Hill R."/>
        </authorList>
    </citation>
    <scope>NUCLEOTIDE SEQUENCE</scope>
    <source>
        <strain evidence="1">IMI 355091</strain>
    </source>
</reference>
<dbReference type="AlphaFoldDB" id="A0A9W8ZM29"/>
<dbReference type="EMBL" id="JAPEVA010000003">
    <property type="protein sequence ID" value="KAJ4412327.1"/>
    <property type="molecule type" value="Genomic_DNA"/>
</dbReference>
<evidence type="ECO:0000313" key="1">
    <source>
        <dbReference type="EMBL" id="KAJ4412327.1"/>
    </source>
</evidence>